<proteinExistence type="predicted"/>
<dbReference type="PROSITE" id="PS51282">
    <property type="entry name" value="DWNN"/>
    <property type="match status" value="1"/>
</dbReference>
<keyword evidence="2" id="KW-0479">Metal-binding</keyword>
<dbReference type="FunFam" id="3.10.20.90:FF:000070">
    <property type="entry name" value="E3 ubiquitin-protein ligase RBBP6 isoform X2"/>
    <property type="match status" value="1"/>
</dbReference>
<accession>A0A3B4YP74</accession>
<evidence type="ECO:0000256" key="4">
    <source>
        <dbReference type="ARBA" id="ARBA00022833"/>
    </source>
</evidence>
<dbReference type="AlphaFoldDB" id="A0A3B4YP74"/>
<keyword evidence="8" id="KW-1185">Reference proteome</keyword>
<dbReference type="SMART" id="SM01180">
    <property type="entry name" value="DWNN"/>
    <property type="match status" value="1"/>
</dbReference>
<dbReference type="Gene3D" id="3.10.20.90">
    <property type="entry name" value="Phosphatidylinositol 3-kinase Catalytic Subunit, Chain A, domain 1"/>
    <property type="match status" value="1"/>
</dbReference>
<dbReference type="GO" id="GO:0008270">
    <property type="term" value="F:zinc ion binding"/>
    <property type="evidence" value="ECO:0007669"/>
    <property type="project" value="UniProtKB-KW"/>
</dbReference>
<name>A0A3B4YP74_SERLL</name>
<evidence type="ECO:0000256" key="1">
    <source>
        <dbReference type="ARBA" id="ARBA00004123"/>
    </source>
</evidence>
<dbReference type="GeneTree" id="ENSGT00940000159365"/>
<dbReference type="GO" id="GO:0006397">
    <property type="term" value="P:mRNA processing"/>
    <property type="evidence" value="ECO:0007669"/>
    <property type="project" value="InterPro"/>
</dbReference>
<evidence type="ECO:0000259" key="6">
    <source>
        <dbReference type="PROSITE" id="PS51282"/>
    </source>
</evidence>
<keyword evidence="3" id="KW-0863">Zinc-finger</keyword>
<evidence type="ECO:0000256" key="2">
    <source>
        <dbReference type="ARBA" id="ARBA00022723"/>
    </source>
</evidence>
<dbReference type="Proteomes" id="UP000261360">
    <property type="component" value="Unplaced"/>
</dbReference>
<evidence type="ECO:0000256" key="5">
    <source>
        <dbReference type="ARBA" id="ARBA00023242"/>
    </source>
</evidence>
<dbReference type="Ensembl" id="ENSSLDT00000030938.1">
    <property type="protein sequence ID" value="ENSSLDP00000030066.1"/>
    <property type="gene ID" value="ENSSLDG00000023185.1"/>
</dbReference>
<dbReference type="Pfam" id="PF08783">
    <property type="entry name" value="DWNN"/>
    <property type="match status" value="1"/>
</dbReference>
<dbReference type="InterPro" id="IPR014891">
    <property type="entry name" value="DWNN_domain"/>
</dbReference>
<keyword evidence="4" id="KW-0862">Zinc</keyword>
<protein>
    <recommendedName>
        <fullName evidence="6">DWNN domain-containing protein</fullName>
    </recommendedName>
</protein>
<dbReference type="GO" id="GO:0005634">
    <property type="term" value="C:nucleus"/>
    <property type="evidence" value="ECO:0007669"/>
    <property type="project" value="UniProtKB-SubCell"/>
</dbReference>
<evidence type="ECO:0000313" key="7">
    <source>
        <dbReference type="Ensembl" id="ENSSLDP00000030066.1"/>
    </source>
</evidence>
<dbReference type="InterPro" id="IPR033489">
    <property type="entry name" value="RBBP6"/>
</dbReference>
<feature type="domain" description="DWNN" evidence="6">
    <location>
        <begin position="4"/>
        <end position="76"/>
    </location>
</feature>
<dbReference type="GO" id="GO:0016567">
    <property type="term" value="P:protein ubiquitination"/>
    <property type="evidence" value="ECO:0007669"/>
    <property type="project" value="InterPro"/>
</dbReference>
<dbReference type="PANTHER" id="PTHR15439">
    <property type="entry name" value="RETINOBLASTOMA-BINDING PROTEIN 6"/>
    <property type="match status" value="1"/>
</dbReference>
<dbReference type="STRING" id="1841481.ENSSLDP00000030066"/>
<reference evidence="7" key="1">
    <citation type="submission" date="2025-08" db="UniProtKB">
        <authorList>
            <consortium name="Ensembl"/>
        </authorList>
    </citation>
    <scope>IDENTIFICATION</scope>
</reference>
<comment type="subcellular location">
    <subcellularLocation>
        <location evidence="1">Nucleus</location>
    </subcellularLocation>
</comment>
<evidence type="ECO:0000313" key="8">
    <source>
        <dbReference type="Proteomes" id="UP000261360"/>
    </source>
</evidence>
<sequence length="164" mass="18430">MSCVHYKFSSKLDYNTVTFDGLHITLNELKRQIMARERLKATDCDLQITNAQTREEYTDDEAHIPKHSSVIVRRTPIGGVKPAGRTFIVDRSDTAVVGSSRPVCKTNPKTTLSLPPLTYHSLPLFLALVTFLENILSTMIKLCVSSVHRVLATFVLRSQPLYVI</sequence>
<evidence type="ECO:0000256" key="3">
    <source>
        <dbReference type="ARBA" id="ARBA00022771"/>
    </source>
</evidence>
<dbReference type="GO" id="GO:0061630">
    <property type="term" value="F:ubiquitin protein ligase activity"/>
    <property type="evidence" value="ECO:0007669"/>
    <property type="project" value="InterPro"/>
</dbReference>
<reference evidence="7" key="2">
    <citation type="submission" date="2025-09" db="UniProtKB">
        <authorList>
            <consortium name="Ensembl"/>
        </authorList>
    </citation>
    <scope>IDENTIFICATION</scope>
</reference>
<organism evidence="7 8">
    <name type="scientific">Seriola lalandi dorsalis</name>
    <dbReference type="NCBI Taxonomy" id="1841481"/>
    <lineage>
        <taxon>Eukaryota</taxon>
        <taxon>Metazoa</taxon>
        <taxon>Chordata</taxon>
        <taxon>Craniata</taxon>
        <taxon>Vertebrata</taxon>
        <taxon>Euteleostomi</taxon>
        <taxon>Actinopterygii</taxon>
        <taxon>Neopterygii</taxon>
        <taxon>Teleostei</taxon>
        <taxon>Neoteleostei</taxon>
        <taxon>Acanthomorphata</taxon>
        <taxon>Carangaria</taxon>
        <taxon>Carangiformes</taxon>
        <taxon>Carangidae</taxon>
        <taxon>Seriola</taxon>
    </lineage>
</organism>
<keyword evidence="5" id="KW-0539">Nucleus</keyword>
<dbReference type="GO" id="GO:0006511">
    <property type="term" value="P:ubiquitin-dependent protein catabolic process"/>
    <property type="evidence" value="ECO:0007669"/>
    <property type="project" value="TreeGrafter"/>
</dbReference>
<dbReference type="PANTHER" id="PTHR15439:SF0">
    <property type="entry name" value="CELL DIVISION CYCLE AND APOPTOSIS REGULATOR PROTEIN 1-RELATED"/>
    <property type="match status" value="1"/>
</dbReference>